<accession>A0ABV7XL84</accession>
<sequence length="317" mass="33703">MPQMTPGQTRVVDPILSQHARGYVRPGNIAKALFPVAEVAAYGGKVIEFDKSAFRLYNTKRAPGSATKRIVFGYEGKAYAIVPAALEAQVPRELMRDASQVPGIDLASDAVDVTLDAIELEHEYDSAQIARDASNYDANHKVTLTGTSKWTGSASDPSVDVQSGVEAIRSSIGVRGNTVALSATAFAACQFNAKILDRLKYTGRDSVTAELLAKLWNVGKVVVGEAVVATGQDDDFGDVWGNDVVIAYVAPGRSDGRRNAAQPSYGYTYAIPGMPSVEQAYWDNSTKSWVYGVSNDATPVLSGMVAGFVIKDAGAAQ</sequence>
<keyword evidence="2" id="KW-1185">Reference proteome</keyword>
<gene>
    <name evidence="1" type="ORF">ACFONC_11670</name>
</gene>
<organism evidence="1 2">
    <name type="scientific">Luteimonas soli</name>
    <dbReference type="NCBI Taxonomy" id="1648966"/>
    <lineage>
        <taxon>Bacteria</taxon>
        <taxon>Pseudomonadati</taxon>
        <taxon>Pseudomonadota</taxon>
        <taxon>Gammaproteobacteria</taxon>
        <taxon>Lysobacterales</taxon>
        <taxon>Lysobacteraceae</taxon>
        <taxon>Luteimonas</taxon>
    </lineage>
</organism>
<comment type="caution">
    <text evidence="1">The sequence shown here is derived from an EMBL/GenBank/DDBJ whole genome shotgun (WGS) entry which is preliminary data.</text>
</comment>
<dbReference type="InterPro" id="IPR053738">
    <property type="entry name" value="Lambda_capsid_assembly"/>
</dbReference>
<protein>
    <recommendedName>
        <fullName evidence="3">N4-gp56 family major capsid protein</fullName>
    </recommendedName>
</protein>
<evidence type="ECO:0008006" key="3">
    <source>
        <dbReference type="Google" id="ProtNLM"/>
    </source>
</evidence>
<dbReference type="Gene3D" id="3.90.1690.10">
    <property type="entry name" value="phage-related protein like domain"/>
    <property type="match status" value="1"/>
</dbReference>
<proteinExistence type="predicted"/>
<evidence type="ECO:0000313" key="1">
    <source>
        <dbReference type="EMBL" id="MFC3716809.1"/>
    </source>
</evidence>
<reference evidence="2" key="1">
    <citation type="journal article" date="2019" name="Int. J. Syst. Evol. Microbiol.">
        <title>The Global Catalogue of Microorganisms (GCM) 10K type strain sequencing project: providing services to taxonomists for standard genome sequencing and annotation.</title>
        <authorList>
            <consortium name="The Broad Institute Genomics Platform"/>
            <consortium name="The Broad Institute Genome Sequencing Center for Infectious Disease"/>
            <person name="Wu L."/>
            <person name="Ma J."/>
        </authorList>
    </citation>
    <scope>NUCLEOTIDE SEQUENCE [LARGE SCALE GENOMIC DNA]</scope>
    <source>
        <strain evidence="2">KCTC 42441</strain>
    </source>
</reference>
<dbReference type="EMBL" id="JBHRYA010000007">
    <property type="protein sequence ID" value="MFC3716809.1"/>
    <property type="molecule type" value="Genomic_DNA"/>
</dbReference>
<name>A0ABV7XL84_9GAMM</name>
<dbReference type="RefSeq" id="WP_386744230.1">
    <property type="nucleotide sequence ID" value="NZ_JBHRYA010000007.1"/>
</dbReference>
<evidence type="ECO:0000313" key="2">
    <source>
        <dbReference type="Proteomes" id="UP001595705"/>
    </source>
</evidence>
<dbReference type="Proteomes" id="UP001595705">
    <property type="component" value="Unassembled WGS sequence"/>
</dbReference>